<feature type="domain" description="N-acetyltransferase" evidence="1">
    <location>
        <begin position="11"/>
        <end position="69"/>
    </location>
</feature>
<sequence length="122" mass="14149">MNRFHSIQTPRLLLRAWRSDDARPFADMNTDQEVMHHFPAHLTRAESDAMIDRIMQHFVTKGWGLWAIEIPELFFSTLKLDEIVFFRGYKDFVTGISLLISCTRCQAAQASNNQGNPQRPIN</sequence>
<dbReference type="InterPro" id="IPR016181">
    <property type="entry name" value="Acyl_CoA_acyltransferase"/>
</dbReference>
<gene>
    <name evidence="2" type="ORF">HMF3257_29420</name>
</gene>
<evidence type="ECO:0000313" key="3">
    <source>
        <dbReference type="Proteomes" id="UP000249016"/>
    </source>
</evidence>
<name>A0A327NRK1_9BACT</name>
<dbReference type="RefSeq" id="WP_111347730.1">
    <property type="nucleotide sequence ID" value="NZ_QLII01000001.1"/>
</dbReference>
<comment type="caution">
    <text evidence="2">The sequence shown here is derived from an EMBL/GenBank/DDBJ whole genome shotgun (WGS) entry which is preliminary data.</text>
</comment>
<dbReference type="AlphaFoldDB" id="A0A327NRK1"/>
<proteinExistence type="predicted"/>
<evidence type="ECO:0000259" key="1">
    <source>
        <dbReference type="Pfam" id="PF13302"/>
    </source>
</evidence>
<protein>
    <recommendedName>
        <fullName evidence="1">N-acetyltransferase domain-containing protein</fullName>
    </recommendedName>
</protein>
<accession>A0A327NRK1</accession>
<organism evidence="2 3">
    <name type="scientific">Spirosoma telluris</name>
    <dbReference type="NCBI Taxonomy" id="2183553"/>
    <lineage>
        <taxon>Bacteria</taxon>
        <taxon>Pseudomonadati</taxon>
        <taxon>Bacteroidota</taxon>
        <taxon>Cytophagia</taxon>
        <taxon>Cytophagales</taxon>
        <taxon>Cytophagaceae</taxon>
        <taxon>Spirosoma</taxon>
    </lineage>
</organism>
<keyword evidence="3" id="KW-1185">Reference proteome</keyword>
<dbReference type="Gene3D" id="3.40.630.30">
    <property type="match status" value="1"/>
</dbReference>
<dbReference type="InterPro" id="IPR000182">
    <property type="entry name" value="GNAT_dom"/>
</dbReference>
<evidence type="ECO:0000313" key="2">
    <source>
        <dbReference type="EMBL" id="RAI77273.1"/>
    </source>
</evidence>
<dbReference type="GO" id="GO:0016747">
    <property type="term" value="F:acyltransferase activity, transferring groups other than amino-acyl groups"/>
    <property type="evidence" value="ECO:0007669"/>
    <property type="project" value="InterPro"/>
</dbReference>
<dbReference type="Proteomes" id="UP000249016">
    <property type="component" value="Unassembled WGS sequence"/>
</dbReference>
<dbReference type="SUPFAM" id="SSF55729">
    <property type="entry name" value="Acyl-CoA N-acyltransferases (Nat)"/>
    <property type="match status" value="1"/>
</dbReference>
<dbReference type="Pfam" id="PF13302">
    <property type="entry name" value="Acetyltransf_3"/>
    <property type="match status" value="1"/>
</dbReference>
<dbReference type="OrthoDB" id="9788916at2"/>
<reference evidence="2 3" key="1">
    <citation type="submission" date="2018-06" db="EMBL/GenBank/DDBJ databases">
        <title>Spirosoma sp. HMF3257 Genome sequencing and assembly.</title>
        <authorList>
            <person name="Kang H."/>
            <person name="Cha I."/>
            <person name="Kim H."/>
            <person name="Kang J."/>
            <person name="Joh K."/>
        </authorList>
    </citation>
    <scope>NUCLEOTIDE SEQUENCE [LARGE SCALE GENOMIC DNA]</scope>
    <source>
        <strain evidence="2 3">HMF3257</strain>
    </source>
</reference>
<dbReference type="EMBL" id="QLII01000001">
    <property type="protein sequence ID" value="RAI77273.1"/>
    <property type="molecule type" value="Genomic_DNA"/>
</dbReference>